<evidence type="ECO:0000256" key="3">
    <source>
        <dbReference type="ARBA" id="ARBA00022827"/>
    </source>
</evidence>
<proteinExistence type="predicted"/>
<sequence>MTDIDIIVIGRGLIGSATARQLAKAGASVVLIGPGEPEDHHSHNGVFGSHYDSGRIVRILDPDPYYAQIAKASIEQYRPLENQTGTSFFHEVGYLSVTNNNDYYADVEAVGKIFFPDAEHISHQESAERFPYFNFPADVKTIYQQTMAGYINPRRQITAQNKALEMYKGRIIDDVALEIKQKGKTISVYTNNEIFDCRKVILVTGAYANIGGLIPRQIEYEVVPHTIVFGEIAKQRLPALRGMPSLSYRHGNDQMRYIYFMPPVLYPDGKYYAKIGHSFGDSLPVNRESLTLWFQSDGDLTRAEWLKDTMINLLPDISFNSFSSKSCVTTKSPTGKQFIDQFEDTQIFSLLADNGNCAKSADEVGSIATEFLLNGRFPSKFKQEDFRLQYSR</sequence>
<dbReference type="SUPFAM" id="SSF51905">
    <property type="entry name" value="FAD/NAD(P)-binding domain"/>
    <property type="match status" value="1"/>
</dbReference>
<keyword evidence="4" id="KW-0560">Oxidoreductase</keyword>
<evidence type="ECO:0000256" key="4">
    <source>
        <dbReference type="ARBA" id="ARBA00023002"/>
    </source>
</evidence>
<dbReference type="GO" id="GO:0008115">
    <property type="term" value="F:sarcosine oxidase activity"/>
    <property type="evidence" value="ECO:0007669"/>
    <property type="project" value="TreeGrafter"/>
</dbReference>
<feature type="domain" description="FAD dependent oxidoreductase" evidence="5">
    <location>
        <begin position="5"/>
        <end position="367"/>
    </location>
</feature>
<dbReference type="Pfam" id="PF01266">
    <property type="entry name" value="DAO"/>
    <property type="match status" value="1"/>
</dbReference>
<dbReference type="GO" id="GO:0050660">
    <property type="term" value="F:flavin adenine dinucleotide binding"/>
    <property type="evidence" value="ECO:0007669"/>
    <property type="project" value="InterPro"/>
</dbReference>
<protein>
    <recommendedName>
        <fullName evidence="5">FAD dependent oxidoreductase domain-containing protein</fullName>
    </recommendedName>
</protein>
<reference evidence="6" key="1">
    <citation type="submission" date="2018-05" db="EMBL/GenBank/DDBJ databases">
        <authorList>
            <person name="Lanie J.A."/>
            <person name="Ng W.-L."/>
            <person name="Kazmierczak K.M."/>
            <person name="Andrzejewski T.M."/>
            <person name="Davidsen T.M."/>
            <person name="Wayne K.J."/>
            <person name="Tettelin H."/>
            <person name="Glass J.I."/>
            <person name="Rusch D."/>
            <person name="Podicherti R."/>
            <person name="Tsui H.-C.T."/>
            <person name="Winkler M.E."/>
        </authorList>
    </citation>
    <scope>NUCLEOTIDE SEQUENCE</scope>
</reference>
<dbReference type="InterPro" id="IPR036188">
    <property type="entry name" value="FAD/NAD-bd_sf"/>
</dbReference>
<evidence type="ECO:0000259" key="5">
    <source>
        <dbReference type="Pfam" id="PF01266"/>
    </source>
</evidence>
<accession>A0A381VLL7</accession>
<dbReference type="PANTHER" id="PTHR10961">
    <property type="entry name" value="PEROXISOMAL SARCOSINE OXIDASE"/>
    <property type="match status" value="1"/>
</dbReference>
<dbReference type="AlphaFoldDB" id="A0A381VLL7"/>
<organism evidence="6">
    <name type="scientific">marine metagenome</name>
    <dbReference type="NCBI Taxonomy" id="408172"/>
    <lineage>
        <taxon>unclassified sequences</taxon>
        <taxon>metagenomes</taxon>
        <taxon>ecological metagenomes</taxon>
    </lineage>
</organism>
<keyword evidence="2" id="KW-0285">Flavoprotein</keyword>
<evidence type="ECO:0000313" key="6">
    <source>
        <dbReference type="EMBL" id="SVA41182.1"/>
    </source>
</evidence>
<dbReference type="InterPro" id="IPR045170">
    <property type="entry name" value="MTOX"/>
</dbReference>
<keyword evidence="3" id="KW-0274">FAD</keyword>
<evidence type="ECO:0000256" key="2">
    <source>
        <dbReference type="ARBA" id="ARBA00022630"/>
    </source>
</evidence>
<dbReference type="Gene3D" id="3.50.50.60">
    <property type="entry name" value="FAD/NAD(P)-binding domain"/>
    <property type="match status" value="1"/>
</dbReference>
<comment type="cofactor">
    <cofactor evidence="1">
        <name>FAD</name>
        <dbReference type="ChEBI" id="CHEBI:57692"/>
    </cofactor>
</comment>
<dbReference type="Gene3D" id="3.30.9.10">
    <property type="entry name" value="D-Amino Acid Oxidase, subunit A, domain 2"/>
    <property type="match status" value="1"/>
</dbReference>
<dbReference type="InterPro" id="IPR006076">
    <property type="entry name" value="FAD-dep_OxRdtase"/>
</dbReference>
<gene>
    <name evidence="6" type="ORF">METZ01_LOCUS94036</name>
</gene>
<dbReference type="EMBL" id="UINC01009178">
    <property type="protein sequence ID" value="SVA41182.1"/>
    <property type="molecule type" value="Genomic_DNA"/>
</dbReference>
<dbReference type="PANTHER" id="PTHR10961:SF10">
    <property type="entry name" value="FAD DEPENDENT OXIDOREDUCTASE DOMAIN-CONTAINING PROTEIN"/>
    <property type="match status" value="1"/>
</dbReference>
<name>A0A381VLL7_9ZZZZ</name>
<evidence type="ECO:0000256" key="1">
    <source>
        <dbReference type="ARBA" id="ARBA00001974"/>
    </source>
</evidence>